<dbReference type="RefSeq" id="WP_067362858.1">
    <property type="nucleotide sequence ID" value="NZ_BAAAFS010000001.1"/>
</dbReference>
<reference evidence="2" key="2">
    <citation type="submission" date="2016-06" db="EMBL/GenBank/DDBJ databases">
        <authorList>
            <person name="Kjaerup R.B."/>
            <person name="Dalgaard T.S."/>
            <person name="Juul-Madsen H.R."/>
        </authorList>
    </citation>
    <scope>NUCLEOTIDE SEQUENCE [LARGE SCALE GENOMIC DNA]</scope>
    <source>
        <strain evidence="2">GCSL-Mp20</strain>
    </source>
</reference>
<dbReference type="GO" id="GO:0006260">
    <property type="term" value="P:DNA replication"/>
    <property type="evidence" value="ECO:0007669"/>
    <property type="project" value="InterPro"/>
</dbReference>
<dbReference type="Pfam" id="PF06440">
    <property type="entry name" value="DNA_pol3_theta"/>
    <property type="match status" value="1"/>
</dbReference>
<dbReference type="Proteomes" id="UP000322181">
    <property type="component" value="Unassembled WGS sequence"/>
</dbReference>
<dbReference type="EMBL" id="VXKB01000001">
    <property type="protein sequence ID" value="KAA8717040.1"/>
    <property type="molecule type" value="Genomic_DNA"/>
</dbReference>
<dbReference type="InterPro" id="IPR009052">
    <property type="entry name" value="DNA_pol_III_theta_bac"/>
</dbReference>
<dbReference type="Proteomes" id="UP000092377">
    <property type="component" value="Unassembled WGS sequence"/>
</dbReference>
<evidence type="ECO:0000313" key="3">
    <source>
        <dbReference type="Proteomes" id="UP000092377"/>
    </source>
</evidence>
<evidence type="ECO:0000313" key="4">
    <source>
        <dbReference type="Proteomes" id="UP000322181"/>
    </source>
</evidence>
<proteinExistence type="predicted"/>
<dbReference type="SUPFAM" id="SSF46575">
    <property type="entry name" value="DNA polymerase III theta subunit-like"/>
    <property type="match status" value="1"/>
</dbReference>
<sequence>MGYNLATLSHEEMDKINVDLAASGVAFKERYNMPVIAEQVQQTQPEILRPYFAERLAFYRARSVHFSRLPYEPNSKR</sequence>
<dbReference type="OrthoDB" id="6506252at2"/>
<accession>A0A1B8HHQ3</accession>
<dbReference type="GO" id="GO:0003887">
    <property type="term" value="F:DNA-directed DNA polymerase activity"/>
    <property type="evidence" value="ECO:0007669"/>
    <property type="project" value="InterPro"/>
</dbReference>
<name>A0A1B8HHQ3_9GAMM</name>
<protein>
    <submittedName>
        <fullName evidence="1">DNA polymerase III subunit theta</fullName>
    </submittedName>
</protein>
<dbReference type="Gene3D" id="1.20.58.250">
    <property type="entry name" value="DNA polymerase III-theta"/>
    <property type="match status" value="1"/>
</dbReference>
<keyword evidence="3" id="KW-1185">Reference proteome</keyword>
<dbReference type="NCBIfam" id="NF008207">
    <property type="entry name" value="PRK10969.1"/>
    <property type="match status" value="1"/>
</dbReference>
<reference evidence="3" key="1">
    <citation type="submission" date="2016-06" db="EMBL/GenBank/DDBJ databases">
        <authorList>
            <person name="Butler K."/>
        </authorList>
    </citation>
    <scope>NUCLEOTIDE SEQUENCE [LARGE SCALE GENOMIC DNA]</scope>
    <source>
        <strain evidence="3">GCSL-Mp20</strain>
    </source>
</reference>
<gene>
    <name evidence="2" type="ORF">AYY18_00120</name>
    <name evidence="1" type="ORF">F4V73_04000</name>
</gene>
<reference evidence="1 4" key="3">
    <citation type="submission" date="2019-09" db="EMBL/GenBank/DDBJ databases">
        <title>Draft genome sequence of various Type strains from the CCUG.</title>
        <authorList>
            <person name="Pineiro-Iglesias B."/>
            <person name="Tunovic T."/>
            <person name="Unosson C."/>
            <person name="Inganas E."/>
            <person name="Ohlen M."/>
            <person name="Cardew S."/>
            <person name="Jensie-Markopoulos S."/>
            <person name="Salva-Serra F."/>
            <person name="Jaen-Luchoro D."/>
            <person name="Karlsson R."/>
            <person name="Svensson-Stadler L."/>
            <person name="Chun J."/>
            <person name="Moore E."/>
        </authorList>
    </citation>
    <scope>NUCLEOTIDE SEQUENCE [LARGE SCALE GENOMIC DNA]</scope>
    <source>
        <strain evidence="1 4">CCUG 53682T</strain>
    </source>
</reference>
<dbReference type="InterPro" id="IPR036745">
    <property type="entry name" value="PolIII_theta_sf"/>
</dbReference>
<dbReference type="GO" id="GO:0003677">
    <property type="term" value="F:DNA binding"/>
    <property type="evidence" value="ECO:0007669"/>
    <property type="project" value="InterPro"/>
</dbReference>
<dbReference type="AlphaFoldDB" id="A0A1B8HHQ3"/>
<comment type="caution">
    <text evidence="1">The sequence shown here is derived from an EMBL/GenBank/DDBJ whole genome shotgun (WGS) entry which is preliminary data.</text>
</comment>
<dbReference type="EMBL" id="LZEY01000001">
    <property type="protein sequence ID" value="OBU13209.1"/>
    <property type="molecule type" value="Genomic_DNA"/>
</dbReference>
<organism evidence="1 4">
    <name type="scientific">Morganella psychrotolerans</name>
    <dbReference type="NCBI Taxonomy" id="368603"/>
    <lineage>
        <taxon>Bacteria</taxon>
        <taxon>Pseudomonadati</taxon>
        <taxon>Pseudomonadota</taxon>
        <taxon>Gammaproteobacteria</taxon>
        <taxon>Enterobacterales</taxon>
        <taxon>Morganellaceae</taxon>
        <taxon>Morganella</taxon>
    </lineage>
</organism>
<evidence type="ECO:0000313" key="1">
    <source>
        <dbReference type="EMBL" id="KAA8717040.1"/>
    </source>
</evidence>
<evidence type="ECO:0000313" key="2">
    <source>
        <dbReference type="EMBL" id="OBU13209.1"/>
    </source>
</evidence>